<proteinExistence type="predicted"/>
<evidence type="ECO:0000313" key="2">
    <source>
        <dbReference type="Proteomes" id="UP000290261"/>
    </source>
</evidence>
<accession>A0A444VRJ8</accession>
<dbReference type="Proteomes" id="UP000290261">
    <property type="component" value="Unassembled WGS sequence"/>
</dbReference>
<name>A0A444VRJ8_9FLAO</name>
<sequence length="91" mass="10750">MKFNWILSEHADSSAKRACIDMEYRLRPKITKFLLSKFDGDCCTDFSCFHFDVDMKNQWVWISDKTPADHIEKIRIDFDTEINGHELFSVA</sequence>
<evidence type="ECO:0000313" key="1">
    <source>
        <dbReference type="EMBL" id="RYC53443.1"/>
    </source>
</evidence>
<dbReference type="EMBL" id="JJMP01000001">
    <property type="protein sequence ID" value="RYC53443.1"/>
    <property type="molecule type" value="Genomic_DNA"/>
</dbReference>
<reference evidence="1 2" key="1">
    <citation type="submission" date="2014-04" db="EMBL/GenBank/DDBJ databases">
        <title>Whole genome of Muricauda olearia.</title>
        <authorList>
            <person name="Zhang X.-H."/>
            <person name="Tang K."/>
        </authorList>
    </citation>
    <scope>NUCLEOTIDE SEQUENCE [LARGE SCALE GENOMIC DNA]</scope>
    <source>
        <strain evidence="1 2">Th120</strain>
    </source>
</reference>
<comment type="caution">
    <text evidence="1">The sequence shown here is derived from an EMBL/GenBank/DDBJ whole genome shotgun (WGS) entry which is preliminary data.</text>
</comment>
<organism evidence="1 2">
    <name type="scientific">Flagellimonas olearia</name>
    <dbReference type="NCBI Taxonomy" id="552546"/>
    <lineage>
        <taxon>Bacteria</taxon>
        <taxon>Pseudomonadati</taxon>
        <taxon>Bacteroidota</taxon>
        <taxon>Flavobacteriia</taxon>
        <taxon>Flavobacteriales</taxon>
        <taxon>Flavobacteriaceae</taxon>
        <taxon>Flagellimonas</taxon>
    </lineage>
</organism>
<keyword evidence="2" id="KW-1185">Reference proteome</keyword>
<protein>
    <submittedName>
        <fullName evidence="1">Uncharacterized protein</fullName>
    </submittedName>
</protein>
<dbReference type="AlphaFoldDB" id="A0A444VRJ8"/>
<gene>
    <name evidence="1" type="ORF">DN53_04270</name>
</gene>